<dbReference type="PANTHER" id="PTHR43133">
    <property type="entry name" value="RNA POLYMERASE ECF-TYPE SIGMA FACTO"/>
    <property type="match status" value="1"/>
</dbReference>
<dbReference type="InterPro" id="IPR039425">
    <property type="entry name" value="RNA_pol_sigma-70-like"/>
</dbReference>
<dbReference type="EMBL" id="BARW01027235">
    <property type="protein sequence ID" value="GAJ14103.1"/>
    <property type="molecule type" value="Genomic_DNA"/>
</dbReference>
<dbReference type="InterPro" id="IPR007627">
    <property type="entry name" value="RNA_pol_sigma70_r2"/>
</dbReference>
<dbReference type="PANTHER" id="PTHR43133:SF51">
    <property type="entry name" value="RNA POLYMERASE SIGMA FACTOR"/>
    <property type="match status" value="1"/>
</dbReference>
<dbReference type="InterPro" id="IPR013325">
    <property type="entry name" value="RNA_pol_sigma_r2"/>
</dbReference>
<sequence>MPDDNACAKGGTVSSSKTDSQACNTSDLDLVRQIKAGDQEAFRVLVQRHQARLLGLVGRFVVTREDAEDVVQEAFIAAYRQLPRFRGDSS</sequence>
<feature type="non-terminal residue" evidence="6">
    <location>
        <position position="90"/>
    </location>
</feature>
<evidence type="ECO:0000256" key="3">
    <source>
        <dbReference type="ARBA" id="ARBA00023163"/>
    </source>
</evidence>
<evidence type="ECO:0000313" key="6">
    <source>
        <dbReference type="EMBL" id="GAJ14103.1"/>
    </source>
</evidence>
<proteinExistence type="predicted"/>
<feature type="compositionally biased region" description="Polar residues" evidence="4">
    <location>
        <begin position="12"/>
        <end position="22"/>
    </location>
</feature>
<reference evidence="6" key="1">
    <citation type="journal article" date="2014" name="Front. Microbiol.">
        <title>High frequency of phylogenetically diverse reductive dehalogenase-homologous genes in deep subseafloor sedimentary metagenomes.</title>
        <authorList>
            <person name="Kawai M."/>
            <person name="Futagami T."/>
            <person name="Toyoda A."/>
            <person name="Takaki Y."/>
            <person name="Nishi S."/>
            <person name="Hori S."/>
            <person name="Arai W."/>
            <person name="Tsubouchi T."/>
            <person name="Morono Y."/>
            <person name="Uchiyama I."/>
            <person name="Ito T."/>
            <person name="Fujiyama A."/>
            <person name="Inagaki F."/>
            <person name="Takami H."/>
        </authorList>
    </citation>
    <scope>NUCLEOTIDE SEQUENCE</scope>
    <source>
        <strain evidence="6">Expedition CK06-06</strain>
    </source>
</reference>
<dbReference type="Pfam" id="PF04542">
    <property type="entry name" value="Sigma70_r2"/>
    <property type="match status" value="1"/>
</dbReference>
<accession>X1U987</accession>
<protein>
    <recommendedName>
        <fullName evidence="5">RNA polymerase sigma-70 region 2 domain-containing protein</fullName>
    </recommendedName>
</protein>
<dbReference type="AlphaFoldDB" id="X1U987"/>
<dbReference type="GO" id="GO:0006352">
    <property type="term" value="P:DNA-templated transcription initiation"/>
    <property type="evidence" value="ECO:0007669"/>
    <property type="project" value="InterPro"/>
</dbReference>
<name>X1U987_9ZZZZ</name>
<feature type="region of interest" description="Disordered" evidence="4">
    <location>
        <begin position="1"/>
        <end position="22"/>
    </location>
</feature>
<dbReference type="GO" id="GO:0016987">
    <property type="term" value="F:sigma factor activity"/>
    <property type="evidence" value="ECO:0007669"/>
    <property type="project" value="UniProtKB-KW"/>
</dbReference>
<dbReference type="Gene3D" id="1.10.1740.10">
    <property type="match status" value="1"/>
</dbReference>
<evidence type="ECO:0000256" key="2">
    <source>
        <dbReference type="ARBA" id="ARBA00023082"/>
    </source>
</evidence>
<dbReference type="SUPFAM" id="SSF88946">
    <property type="entry name" value="Sigma2 domain of RNA polymerase sigma factors"/>
    <property type="match status" value="1"/>
</dbReference>
<organism evidence="6">
    <name type="scientific">marine sediment metagenome</name>
    <dbReference type="NCBI Taxonomy" id="412755"/>
    <lineage>
        <taxon>unclassified sequences</taxon>
        <taxon>metagenomes</taxon>
        <taxon>ecological metagenomes</taxon>
    </lineage>
</organism>
<evidence type="ECO:0000256" key="4">
    <source>
        <dbReference type="SAM" id="MobiDB-lite"/>
    </source>
</evidence>
<keyword evidence="1" id="KW-0805">Transcription regulation</keyword>
<evidence type="ECO:0000256" key="1">
    <source>
        <dbReference type="ARBA" id="ARBA00023015"/>
    </source>
</evidence>
<gene>
    <name evidence="6" type="ORF">S12H4_44232</name>
</gene>
<feature type="domain" description="RNA polymerase sigma-70 region 2" evidence="5">
    <location>
        <begin position="45"/>
        <end position="87"/>
    </location>
</feature>
<evidence type="ECO:0000259" key="5">
    <source>
        <dbReference type="Pfam" id="PF04542"/>
    </source>
</evidence>
<keyword evidence="3" id="KW-0804">Transcription</keyword>
<comment type="caution">
    <text evidence="6">The sequence shown here is derived from an EMBL/GenBank/DDBJ whole genome shotgun (WGS) entry which is preliminary data.</text>
</comment>
<keyword evidence="2" id="KW-0731">Sigma factor</keyword>